<proteinExistence type="predicted"/>
<name>A0A0R1P0L7_9LACO</name>
<accession>A0A0R1P0L7</accession>
<organism evidence="2 3">
    <name type="scientific">Lentilactobacillus kisonensis DSM 19906 = JCM 15041</name>
    <dbReference type="NCBI Taxonomy" id="1423766"/>
    <lineage>
        <taxon>Bacteria</taxon>
        <taxon>Bacillati</taxon>
        <taxon>Bacillota</taxon>
        <taxon>Bacilli</taxon>
        <taxon>Lactobacillales</taxon>
        <taxon>Lactobacillaceae</taxon>
        <taxon>Lentilactobacillus</taxon>
    </lineage>
</organism>
<dbReference type="Proteomes" id="UP000051439">
    <property type="component" value="Unassembled WGS sequence"/>
</dbReference>
<gene>
    <name evidence="2" type="ORF">FC98_GL002802</name>
</gene>
<comment type="caution">
    <text evidence="2">The sequence shown here is derived from an EMBL/GenBank/DDBJ whole genome shotgun (WGS) entry which is preliminary data.</text>
</comment>
<dbReference type="PATRIC" id="fig|1423766.4.peg.2932"/>
<dbReference type="AlphaFoldDB" id="A0A0R1P0L7"/>
<feature type="compositionally biased region" description="Polar residues" evidence="1">
    <location>
        <begin position="1"/>
        <end position="14"/>
    </location>
</feature>
<evidence type="ECO:0000313" key="2">
    <source>
        <dbReference type="EMBL" id="KRL22184.1"/>
    </source>
</evidence>
<dbReference type="EMBL" id="AZEB01000009">
    <property type="protein sequence ID" value="KRL22184.1"/>
    <property type="molecule type" value="Genomic_DNA"/>
</dbReference>
<protein>
    <submittedName>
        <fullName evidence="2">Uncharacterized protein</fullName>
    </submittedName>
</protein>
<evidence type="ECO:0000313" key="3">
    <source>
        <dbReference type="Proteomes" id="UP000051439"/>
    </source>
</evidence>
<reference evidence="2 3" key="1">
    <citation type="journal article" date="2015" name="Genome Announc.">
        <title>Expanding the biotechnology potential of lactobacilli through comparative genomics of 213 strains and associated genera.</title>
        <authorList>
            <person name="Sun Z."/>
            <person name="Harris H.M."/>
            <person name="McCann A."/>
            <person name="Guo C."/>
            <person name="Argimon S."/>
            <person name="Zhang W."/>
            <person name="Yang X."/>
            <person name="Jeffery I.B."/>
            <person name="Cooney J.C."/>
            <person name="Kagawa T.F."/>
            <person name="Liu W."/>
            <person name="Song Y."/>
            <person name="Salvetti E."/>
            <person name="Wrobel A."/>
            <person name="Rasinkangas P."/>
            <person name="Parkhill J."/>
            <person name="Rea M.C."/>
            <person name="O'Sullivan O."/>
            <person name="Ritari J."/>
            <person name="Douillard F.P."/>
            <person name="Paul Ross R."/>
            <person name="Yang R."/>
            <person name="Briner A.E."/>
            <person name="Felis G.E."/>
            <person name="de Vos W.M."/>
            <person name="Barrangou R."/>
            <person name="Klaenhammer T.R."/>
            <person name="Caufield P.W."/>
            <person name="Cui Y."/>
            <person name="Zhang H."/>
            <person name="O'Toole P.W."/>
        </authorList>
    </citation>
    <scope>NUCLEOTIDE SEQUENCE [LARGE SCALE GENOMIC DNA]</scope>
    <source>
        <strain evidence="2 3">DSM 19906</strain>
    </source>
</reference>
<evidence type="ECO:0000256" key="1">
    <source>
        <dbReference type="SAM" id="MobiDB-lite"/>
    </source>
</evidence>
<keyword evidence="3" id="KW-1185">Reference proteome</keyword>
<feature type="region of interest" description="Disordered" evidence="1">
    <location>
        <begin position="1"/>
        <end position="20"/>
    </location>
</feature>
<sequence length="61" mass="7056">MLISNSQINHQVGKNKQPRKEPFKNIENFLNGPFLDCYPLSVFNLGAMIILWHYNASTIYS</sequence>